<dbReference type="Pfam" id="PF00172">
    <property type="entry name" value="Zn_clus"/>
    <property type="match status" value="1"/>
</dbReference>
<dbReference type="InterPro" id="IPR001138">
    <property type="entry name" value="Zn2Cys6_DnaBD"/>
</dbReference>
<keyword evidence="5" id="KW-1185">Reference proteome</keyword>
<evidence type="ECO:0000256" key="2">
    <source>
        <dbReference type="ARBA" id="ARBA00023242"/>
    </source>
</evidence>
<dbReference type="OrthoDB" id="103819at2759"/>
<dbReference type="PROSITE" id="PS00463">
    <property type="entry name" value="ZN2_CY6_FUNGAL_1"/>
    <property type="match status" value="1"/>
</dbReference>
<comment type="caution">
    <text evidence="4">The sequence shown here is derived from an EMBL/GenBank/DDBJ whole genome shotgun (WGS) entry which is preliminary data.</text>
</comment>
<dbReference type="SMART" id="SM00066">
    <property type="entry name" value="GAL4"/>
    <property type="match status" value="1"/>
</dbReference>
<dbReference type="Pfam" id="PF04082">
    <property type="entry name" value="Fungal_trans"/>
    <property type="match status" value="1"/>
</dbReference>
<dbReference type="SMART" id="SM00906">
    <property type="entry name" value="Fungal_trans"/>
    <property type="match status" value="1"/>
</dbReference>
<keyword evidence="2" id="KW-0539">Nucleus</keyword>
<name>A0A9P4R6M8_9PLEO</name>
<dbReference type="GO" id="GO:0006351">
    <property type="term" value="P:DNA-templated transcription"/>
    <property type="evidence" value="ECO:0007669"/>
    <property type="project" value="InterPro"/>
</dbReference>
<evidence type="ECO:0000256" key="1">
    <source>
        <dbReference type="ARBA" id="ARBA00022723"/>
    </source>
</evidence>
<accession>A0A9P4R6M8</accession>
<dbReference type="InterPro" id="IPR036864">
    <property type="entry name" value="Zn2-C6_fun-type_DNA-bd_sf"/>
</dbReference>
<dbReference type="CDD" id="cd00067">
    <property type="entry name" value="GAL4"/>
    <property type="match status" value="1"/>
</dbReference>
<evidence type="ECO:0000313" key="5">
    <source>
        <dbReference type="Proteomes" id="UP000799444"/>
    </source>
</evidence>
<reference evidence="4" key="1">
    <citation type="journal article" date="2020" name="Stud. Mycol.">
        <title>101 Dothideomycetes genomes: a test case for predicting lifestyles and emergence of pathogens.</title>
        <authorList>
            <person name="Haridas S."/>
            <person name="Albert R."/>
            <person name="Binder M."/>
            <person name="Bloem J."/>
            <person name="Labutti K."/>
            <person name="Salamov A."/>
            <person name="Andreopoulos B."/>
            <person name="Baker S."/>
            <person name="Barry K."/>
            <person name="Bills G."/>
            <person name="Bluhm B."/>
            <person name="Cannon C."/>
            <person name="Castanera R."/>
            <person name="Culley D."/>
            <person name="Daum C."/>
            <person name="Ezra D."/>
            <person name="Gonzalez J."/>
            <person name="Henrissat B."/>
            <person name="Kuo A."/>
            <person name="Liang C."/>
            <person name="Lipzen A."/>
            <person name="Lutzoni F."/>
            <person name="Magnuson J."/>
            <person name="Mondo S."/>
            <person name="Nolan M."/>
            <person name="Ohm R."/>
            <person name="Pangilinan J."/>
            <person name="Park H.-J."/>
            <person name="Ramirez L."/>
            <person name="Alfaro M."/>
            <person name="Sun H."/>
            <person name="Tritt A."/>
            <person name="Yoshinaga Y."/>
            <person name="Zwiers L.-H."/>
            <person name="Turgeon B."/>
            <person name="Goodwin S."/>
            <person name="Spatafora J."/>
            <person name="Crous P."/>
            <person name="Grigoriev I."/>
        </authorList>
    </citation>
    <scope>NUCLEOTIDE SEQUENCE</scope>
    <source>
        <strain evidence="4">CBS 125425</strain>
    </source>
</reference>
<dbReference type="Proteomes" id="UP000799444">
    <property type="component" value="Unassembled WGS sequence"/>
</dbReference>
<feature type="domain" description="Zn(2)-C6 fungal-type" evidence="3">
    <location>
        <begin position="15"/>
        <end position="44"/>
    </location>
</feature>
<sequence length="645" mass="71792">MESRGNRRQSVNRRSCDRCRFRKIGCDRSSPCSNCVAVKLGCTYSAVTSNATTPKQRVLISAQYEQKIDEIANGVGSIKLLLQNSRSEPTATAHTPASSNNDQLTPKLHSEHVWDHSTEVLKFVKAVVRDSELGLGISPENDAVKALRQIIGTLDGSNSQTKLPCPKVNILRPHSDLLLLPSDAVLVVLRWAKEHTAYMRMEWISRILPLEKFTEICRNVCFPVSDYTEIDFILANGYLSHVFAEYMIVSGASGYRQYYDLCRTAFHTAVSRLPLLLPMTMEAIAALALGAFGAIENSHGMLAWNLLSVASNYCQTLGYHRSPPTIMEEQSEHAAHSSLFWAVYIMEKGLSLRLGRPSHLRDEEITLSFDSGPRDVRASRIQGKVYEQLYSPFGLSLREAERARIAQSLVEELQGIINEADTELEALMPSEDLNVDPMRALYLRCHLLCHYSLLALLLRAIPPTQGTLSGVSDDCVNVARHCLKIHTECMRSICNSDSHSLLVAQYINWPVLHMPFVPFIILVTNSVQNADFNDLSMLEGFVESLKPPEASSEASSEAPTHPYRLYGLLCKIARQLIDSNTYSTLADPTLSDDLFAQLSDVDFSAYFGTAVNQSLEDEGSQMTGLGEWFRNSQQMMSLLDGDTGI</sequence>
<dbReference type="CDD" id="cd12148">
    <property type="entry name" value="fungal_TF_MHR"/>
    <property type="match status" value="1"/>
</dbReference>
<dbReference type="GO" id="GO:0003677">
    <property type="term" value="F:DNA binding"/>
    <property type="evidence" value="ECO:0007669"/>
    <property type="project" value="InterPro"/>
</dbReference>
<dbReference type="AlphaFoldDB" id="A0A9P4R6M8"/>
<dbReference type="GO" id="GO:0008270">
    <property type="term" value="F:zinc ion binding"/>
    <property type="evidence" value="ECO:0007669"/>
    <property type="project" value="InterPro"/>
</dbReference>
<dbReference type="EMBL" id="ML996112">
    <property type="protein sequence ID" value="KAF2738010.1"/>
    <property type="molecule type" value="Genomic_DNA"/>
</dbReference>
<gene>
    <name evidence="4" type="ORF">EJ04DRAFT_80761</name>
</gene>
<keyword evidence="1" id="KW-0479">Metal-binding</keyword>
<dbReference type="PROSITE" id="PS50048">
    <property type="entry name" value="ZN2_CY6_FUNGAL_2"/>
    <property type="match status" value="1"/>
</dbReference>
<evidence type="ECO:0000313" key="4">
    <source>
        <dbReference type="EMBL" id="KAF2738010.1"/>
    </source>
</evidence>
<protein>
    <recommendedName>
        <fullName evidence="3">Zn(2)-C6 fungal-type domain-containing protein</fullName>
    </recommendedName>
</protein>
<evidence type="ECO:0000259" key="3">
    <source>
        <dbReference type="PROSITE" id="PS50048"/>
    </source>
</evidence>
<dbReference type="InterPro" id="IPR050987">
    <property type="entry name" value="AtrR-like"/>
</dbReference>
<dbReference type="GO" id="GO:0000981">
    <property type="term" value="F:DNA-binding transcription factor activity, RNA polymerase II-specific"/>
    <property type="evidence" value="ECO:0007669"/>
    <property type="project" value="InterPro"/>
</dbReference>
<dbReference type="SUPFAM" id="SSF57701">
    <property type="entry name" value="Zn2/Cys6 DNA-binding domain"/>
    <property type="match status" value="1"/>
</dbReference>
<dbReference type="InterPro" id="IPR007219">
    <property type="entry name" value="XnlR_reg_dom"/>
</dbReference>
<dbReference type="PANTHER" id="PTHR46910:SF5">
    <property type="entry name" value="ZN(II)2CYS6 TRANSCRIPTION FACTOR (EUROFUNG)"/>
    <property type="match status" value="1"/>
</dbReference>
<dbReference type="Gene3D" id="4.10.240.10">
    <property type="entry name" value="Zn(2)-C6 fungal-type DNA-binding domain"/>
    <property type="match status" value="1"/>
</dbReference>
<proteinExistence type="predicted"/>
<organism evidence="4 5">
    <name type="scientific">Polyplosphaeria fusca</name>
    <dbReference type="NCBI Taxonomy" id="682080"/>
    <lineage>
        <taxon>Eukaryota</taxon>
        <taxon>Fungi</taxon>
        <taxon>Dikarya</taxon>
        <taxon>Ascomycota</taxon>
        <taxon>Pezizomycotina</taxon>
        <taxon>Dothideomycetes</taxon>
        <taxon>Pleosporomycetidae</taxon>
        <taxon>Pleosporales</taxon>
        <taxon>Tetraplosphaeriaceae</taxon>
        <taxon>Polyplosphaeria</taxon>
    </lineage>
</organism>
<dbReference type="PANTHER" id="PTHR46910">
    <property type="entry name" value="TRANSCRIPTION FACTOR PDR1"/>
    <property type="match status" value="1"/>
</dbReference>